<dbReference type="Proteomes" id="UP000003111">
    <property type="component" value="Unassembled WGS sequence"/>
</dbReference>
<dbReference type="AlphaFoldDB" id="E2SBR3"/>
<dbReference type="STRING" id="585531.HMPREF0063_11472"/>
<sequence>MNVHHLGHRGVPPGRAPYSVHMLEHTHLTRRLAVDNCRTRSALCRAR</sequence>
<organism evidence="1 2">
    <name type="scientific">Aeromicrobium marinum DSM 15272</name>
    <dbReference type="NCBI Taxonomy" id="585531"/>
    <lineage>
        <taxon>Bacteria</taxon>
        <taxon>Bacillati</taxon>
        <taxon>Actinomycetota</taxon>
        <taxon>Actinomycetes</taxon>
        <taxon>Propionibacteriales</taxon>
        <taxon>Nocardioidaceae</taxon>
        <taxon>Aeromicrobium</taxon>
    </lineage>
</organism>
<dbReference type="HOGENOM" id="CLU_3163746_0_0_11"/>
<name>E2SBR3_9ACTN</name>
<reference evidence="1" key="1">
    <citation type="submission" date="2010-08" db="EMBL/GenBank/DDBJ databases">
        <authorList>
            <person name="Muzny D."/>
            <person name="Qin X."/>
            <person name="Buhay C."/>
            <person name="Dugan-Rocha S."/>
            <person name="Ding Y."/>
            <person name="Chen G."/>
            <person name="Hawes A."/>
            <person name="Holder M."/>
            <person name="Jhangiani S."/>
            <person name="Johnson A."/>
            <person name="Khan Z."/>
            <person name="Li Z."/>
            <person name="Liu W."/>
            <person name="Liu X."/>
            <person name="Perez L."/>
            <person name="Shen H."/>
            <person name="Wang Q."/>
            <person name="Watt J."/>
            <person name="Xi L."/>
            <person name="Xin Y."/>
            <person name="Zhou J."/>
            <person name="Deng J."/>
            <person name="Jiang H."/>
            <person name="Liu Y."/>
            <person name="Qu J."/>
            <person name="Song X.-Z."/>
            <person name="Zhang L."/>
            <person name="Villasana D."/>
            <person name="Johnson A."/>
            <person name="Liu J."/>
            <person name="Liyanage D."/>
            <person name="Lorensuhewa L."/>
            <person name="Robinson T."/>
            <person name="Song A."/>
            <person name="Song B.-B."/>
            <person name="Dinh H."/>
            <person name="Thornton R."/>
            <person name="Coyle M."/>
            <person name="Francisco L."/>
            <person name="Jackson L."/>
            <person name="Javaid M."/>
            <person name="Korchina V."/>
            <person name="Kovar C."/>
            <person name="Mata R."/>
            <person name="Mathew T."/>
            <person name="Ngo R."/>
            <person name="Nguyen L."/>
            <person name="Nguyen N."/>
            <person name="Okwuonu G."/>
            <person name="Ongeri F."/>
            <person name="Pham C."/>
            <person name="Simmons D."/>
            <person name="Wilczek-Boney K."/>
            <person name="Hale W."/>
            <person name="Jakkamsetti A."/>
            <person name="Pham P."/>
            <person name="Ruth R."/>
            <person name="San Lucas F."/>
            <person name="Warren J."/>
            <person name="Zhang J."/>
            <person name="Zhao Z."/>
            <person name="Zhou C."/>
            <person name="Zhu D."/>
            <person name="Lee S."/>
            <person name="Bess C."/>
            <person name="Blankenburg K."/>
            <person name="Forbes L."/>
            <person name="Fu Q."/>
            <person name="Gubbala S."/>
            <person name="Hirani K."/>
            <person name="Jayaseelan J.C."/>
            <person name="Lara F."/>
            <person name="Munidasa M."/>
            <person name="Palculict T."/>
            <person name="Patil S."/>
            <person name="Pu L.-L."/>
            <person name="Saada N."/>
            <person name="Tang L."/>
            <person name="Weissenberger G."/>
            <person name="Zhu Y."/>
            <person name="Hemphill L."/>
            <person name="Shang Y."/>
            <person name="Youmans B."/>
            <person name="Ayvaz T."/>
            <person name="Ross M."/>
            <person name="Santibanez J."/>
            <person name="Aqrawi P."/>
            <person name="Gross S."/>
            <person name="Joshi V."/>
            <person name="Fowler G."/>
            <person name="Nazareth L."/>
            <person name="Reid J."/>
            <person name="Worley K."/>
            <person name="Petrosino J."/>
            <person name="Highlander S."/>
            <person name="Gibbs R."/>
        </authorList>
    </citation>
    <scope>NUCLEOTIDE SEQUENCE [LARGE SCALE GENOMIC DNA]</scope>
    <source>
        <strain evidence="1">DSM 15272</strain>
    </source>
</reference>
<keyword evidence="2" id="KW-1185">Reference proteome</keyword>
<proteinExistence type="predicted"/>
<comment type="caution">
    <text evidence="1">The sequence shown here is derived from an EMBL/GenBank/DDBJ whole genome shotgun (WGS) entry which is preliminary data.</text>
</comment>
<dbReference type="EMBL" id="ACLF03000005">
    <property type="protein sequence ID" value="EFQ83199.1"/>
    <property type="molecule type" value="Genomic_DNA"/>
</dbReference>
<evidence type="ECO:0000313" key="2">
    <source>
        <dbReference type="Proteomes" id="UP000003111"/>
    </source>
</evidence>
<gene>
    <name evidence="1" type="ORF">HMPREF0063_11472</name>
</gene>
<accession>E2SBR3</accession>
<protein>
    <submittedName>
        <fullName evidence="1">Uncharacterized protein</fullName>
    </submittedName>
</protein>
<evidence type="ECO:0000313" key="1">
    <source>
        <dbReference type="EMBL" id="EFQ83199.1"/>
    </source>
</evidence>